<dbReference type="AlphaFoldDB" id="A0A0G2HXZ3"/>
<accession>A0A0G2HXZ3</accession>
<evidence type="ECO:0000313" key="1">
    <source>
        <dbReference type="EMBL" id="KKY32810.1"/>
    </source>
</evidence>
<dbReference type="EMBL" id="LCUC01000278">
    <property type="protein sequence ID" value="KKY32810.1"/>
    <property type="molecule type" value="Genomic_DNA"/>
</dbReference>
<evidence type="ECO:0000313" key="2">
    <source>
        <dbReference type="Proteomes" id="UP000034680"/>
    </source>
</evidence>
<dbReference type="STRING" id="1214573.A0A0G2HXZ3"/>
<comment type="caution">
    <text evidence="1">The sequence shown here is derived from an EMBL/GenBank/DDBJ whole genome shotgun (WGS) entry which is preliminary data.</text>
</comment>
<name>A0A0G2HXZ3_9PEZI</name>
<dbReference type="OrthoDB" id="26889at2759"/>
<organism evidence="1 2">
    <name type="scientific">Diaporthe ampelina</name>
    <dbReference type="NCBI Taxonomy" id="1214573"/>
    <lineage>
        <taxon>Eukaryota</taxon>
        <taxon>Fungi</taxon>
        <taxon>Dikarya</taxon>
        <taxon>Ascomycota</taxon>
        <taxon>Pezizomycotina</taxon>
        <taxon>Sordariomycetes</taxon>
        <taxon>Sordariomycetidae</taxon>
        <taxon>Diaporthales</taxon>
        <taxon>Diaporthaceae</taxon>
        <taxon>Diaporthe</taxon>
    </lineage>
</organism>
<reference evidence="1 2" key="1">
    <citation type="submission" date="2015-05" db="EMBL/GenBank/DDBJ databases">
        <title>Distinctive expansion of gene families associated with plant cell wall degradation and secondary metabolism in the genomes of grapevine trunk pathogens.</title>
        <authorList>
            <person name="Lawrence D.P."/>
            <person name="Travadon R."/>
            <person name="Rolshausen P.E."/>
            <person name="Baumgartner K."/>
        </authorList>
    </citation>
    <scope>NUCLEOTIDE SEQUENCE [LARGE SCALE GENOMIC DNA]</scope>
    <source>
        <strain evidence="1">DA912</strain>
    </source>
</reference>
<protein>
    <submittedName>
        <fullName evidence="1">Uncharacterized protein</fullName>
    </submittedName>
</protein>
<sequence length="67" mass="7646">MPPKKSTTREAQGHEAKVSELYAMHWRRQIDRDDLPKLSADARLRIAYASGEATFSDTLTEDLKRGQ</sequence>
<proteinExistence type="predicted"/>
<reference evidence="1 2" key="2">
    <citation type="submission" date="2015-05" db="EMBL/GenBank/DDBJ databases">
        <authorList>
            <person name="Morales-Cruz A."/>
            <person name="Amrine K.C."/>
            <person name="Cantu D."/>
        </authorList>
    </citation>
    <scope>NUCLEOTIDE SEQUENCE [LARGE SCALE GENOMIC DNA]</scope>
    <source>
        <strain evidence="1">DA912</strain>
    </source>
</reference>
<keyword evidence="2" id="KW-1185">Reference proteome</keyword>
<dbReference type="Proteomes" id="UP000034680">
    <property type="component" value="Unassembled WGS sequence"/>
</dbReference>
<gene>
    <name evidence="1" type="ORF">UCDDA912_g07205</name>
</gene>